<dbReference type="InParanoid" id="D2VF91"/>
<dbReference type="Gene3D" id="1.25.40.10">
    <property type="entry name" value="Tetratricopeptide repeat domain"/>
    <property type="match status" value="2"/>
</dbReference>
<dbReference type="KEGG" id="ngr:NAEGRDRAFT_79721"/>
<dbReference type="GO" id="GO:0017128">
    <property type="term" value="F:phospholipid scramblase activity"/>
    <property type="evidence" value="ECO:0007669"/>
    <property type="project" value="InterPro"/>
</dbReference>
<dbReference type="PANTHER" id="PTHR11102">
    <property type="entry name" value="SEL-1-LIKE PROTEIN"/>
    <property type="match status" value="1"/>
</dbReference>
<dbReference type="AlphaFoldDB" id="D2VF91"/>
<evidence type="ECO:0000256" key="2">
    <source>
        <dbReference type="ARBA" id="ARBA00038101"/>
    </source>
</evidence>
<proteinExistence type="inferred from homology"/>
<dbReference type="Pfam" id="PF08238">
    <property type="entry name" value="Sel1"/>
    <property type="match status" value="8"/>
</dbReference>
<comment type="similarity">
    <text evidence="1">Belongs to the phospholipid scramblase family.</text>
</comment>
<dbReference type="eggNOG" id="KOG1550">
    <property type="taxonomic scope" value="Eukaryota"/>
</dbReference>
<dbReference type="Pfam" id="PF03803">
    <property type="entry name" value="Scramblase"/>
    <property type="match status" value="1"/>
</dbReference>
<dbReference type="InterPro" id="IPR006597">
    <property type="entry name" value="Sel1-like"/>
</dbReference>
<dbReference type="RefSeq" id="XP_002677163.1">
    <property type="nucleotide sequence ID" value="XM_002677117.1"/>
</dbReference>
<dbReference type="SMART" id="SM00671">
    <property type="entry name" value="SEL1"/>
    <property type="match status" value="8"/>
</dbReference>
<dbReference type="PANTHER" id="PTHR11102:SF160">
    <property type="entry name" value="ERAD-ASSOCIATED E3 UBIQUITIN-PROTEIN LIGASE COMPONENT HRD3"/>
    <property type="match status" value="1"/>
</dbReference>
<accession>D2VF91</accession>
<dbReference type="OrthoDB" id="191150at2759"/>
<dbReference type="VEuPathDB" id="AmoebaDB:NAEGRDRAFT_79721"/>
<dbReference type="InterPro" id="IPR005552">
    <property type="entry name" value="Scramblase"/>
</dbReference>
<dbReference type="eggNOG" id="KOG0621">
    <property type="taxonomic scope" value="Eukaryota"/>
</dbReference>
<keyword evidence="3" id="KW-0175">Coiled coil</keyword>
<protein>
    <submittedName>
        <fullName evidence="4">Sel1 repeat domain-containing protein</fullName>
    </submittedName>
</protein>
<dbReference type="InterPro" id="IPR011990">
    <property type="entry name" value="TPR-like_helical_dom_sf"/>
</dbReference>
<dbReference type="EMBL" id="GG738868">
    <property type="protein sequence ID" value="EFC44419.1"/>
    <property type="molecule type" value="Genomic_DNA"/>
</dbReference>
<organism evidence="5">
    <name type="scientific">Naegleria gruberi</name>
    <name type="common">Amoeba</name>
    <dbReference type="NCBI Taxonomy" id="5762"/>
    <lineage>
        <taxon>Eukaryota</taxon>
        <taxon>Discoba</taxon>
        <taxon>Heterolobosea</taxon>
        <taxon>Tetramitia</taxon>
        <taxon>Eutetramitia</taxon>
        <taxon>Vahlkampfiidae</taxon>
        <taxon>Naegleria</taxon>
    </lineage>
</organism>
<evidence type="ECO:0000313" key="5">
    <source>
        <dbReference type="Proteomes" id="UP000006671"/>
    </source>
</evidence>
<name>D2VF91_NAEGR</name>
<evidence type="ECO:0000256" key="1">
    <source>
        <dbReference type="ARBA" id="ARBA00005350"/>
    </source>
</evidence>
<evidence type="ECO:0000313" key="4">
    <source>
        <dbReference type="EMBL" id="EFC44419.1"/>
    </source>
</evidence>
<evidence type="ECO:0000256" key="3">
    <source>
        <dbReference type="SAM" id="Coils"/>
    </source>
</evidence>
<keyword evidence="5" id="KW-1185">Reference proteome</keyword>
<dbReference type="SUPFAM" id="SSF81901">
    <property type="entry name" value="HCP-like"/>
    <property type="match status" value="1"/>
</dbReference>
<dbReference type="Proteomes" id="UP000006671">
    <property type="component" value="Unassembled WGS sequence"/>
</dbReference>
<feature type="coiled-coil region" evidence="3">
    <location>
        <begin position="14"/>
        <end position="41"/>
    </location>
</feature>
<dbReference type="InterPro" id="IPR050767">
    <property type="entry name" value="Sel1_AlgK"/>
</dbReference>
<comment type="similarity">
    <text evidence="2">Belongs to the sel-1 family.</text>
</comment>
<dbReference type="GeneID" id="8848222"/>
<gene>
    <name evidence="4" type="ORF">NAEGRDRAFT_79721</name>
</gene>
<reference evidence="4 5" key="1">
    <citation type="journal article" date="2010" name="Cell">
        <title>The genome of Naegleria gruberi illuminates early eukaryotic versatility.</title>
        <authorList>
            <person name="Fritz-Laylin L.K."/>
            <person name="Prochnik S.E."/>
            <person name="Ginger M.L."/>
            <person name="Dacks J.B."/>
            <person name="Carpenter M.L."/>
            <person name="Field M.C."/>
            <person name="Kuo A."/>
            <person name="Paredez A."/>
            <person name="Chapman J."/>
            <person name="Pham J."/>
            <person name="Shu S."/>
            <person name="Neupane R."/>
            <person name="Cipriano M."/>
            <person name="Mancuso J."/>
            <person name="Tu H."/>
            <person name="Salamov A."/>
            <person name="Lindquist E."/>
            <person name="Shapiro H."/>
            <person name="Lucas S."/>
            <person name="Grigoriev I.V."/>
            <person name="Cande W.Z."/>
            <person name="Fulton C."/>
            <person name="Rokhsar D.S."/>
            <person name="Dawson S.C."/>
        </authorList>
    </citation>
    <scope>NUCLEOTIDE SEQUENCE [LARGE SCALE GENOMIC DNA]</scope>
    <source>
        <strain evidence="4 5">NEG-M</strain>
    </source>
</reference>
<sequence length="630" mass="72181">MQDKIHWSTTREEIEAFNNWLEIVEERLEKQREEEELCEKLAVEGNAEYQFKLANLYHDKGNYSKAFEWTEKAAHQDYPEAQFNVGVLYEKGEGIEQSNTKAFEWYEKAANHNLAIAQYKLGRLFMDGEEVEQSDELAIEWIKKSAENGNFLAQNTLGNICLEGEYGVKQSYQDSKRWFKQAAKQGFAMAQYNLGLLYKNGEGDISQSYSKALKWFKLSAEQGYNASQYNLAILYEQVFGEFQLAVKYYTKAAKKGNSGAQCDLGCIYASGGEGIPQSFEKAREYFEMSANQGHSDAQLNLGVMYLNGDGVEKDNEEAIKWFRKSARGGNEEANYYLQGYPPQQQGVYVPPTTQEGYAQQQGYPPQQGYVQQQPQQGYIPPQQPQQGYMPPQAQQGVYMPPQQPQIMQQQVTTTTTTTGSLIEQIFAPNRKIQVKQRIEAFELLTGFETENRYDVHFENGYQAVALEESDCCARQYCGPRRPFKMHIALKQNGQEFITLDRPYCFFFHEVNVFETATNTLLGKIELRCSLFSREMNVFDASGVKMFDIISPCCECWTFHIEKDGQRVGEIRKKWSGFLKEAFTDADNFGIELPATATPQQKAVLLGALFLIDFLYFEDSANNNNNRRSWI</sequence>